<gene>
    <name evidence="2" type="ORF">NF557_08645</name>
</gene>
<dbReference type="Proteomes" id="UP001056535">
    <property type="component" value="Chromosome"/>
</dbReference>
<dbReference type="InterPro" id="IPR029044">
    <property type="entry name" value="Nucleotide-diphossugar_trans"/>
</dbReference>
<accession>A0ABY4YMB1</accession>
<keyword evidence="3" id="KW-1185">Reference proteome</keyword>
<dbReference type="RefSeq" id="WP_252623843.1">
    <property type="nucleotide sequence ID" value="NZ_CP099490.1"/>
</dbReference>
<dbReference type="PANTHER" id="PTHR43685">
    <property type="entry name" value="GLYCOSYLTRANSFERASE"/>
    <property type="match status" value="1"/>
</dbReference>
<reference evidence="2" key="1">
    <citation type="submission" date="2022-06" db="EMBL/GenBank/DDBJ databases">
        <title>Ornithinimicrobium JY.X270.</title>
        <authorList>
            <person name="Huang Y."/>
        </authorList>
    </citation>
    <scope>NUCLEOTIDE SEQUENCE</scope>
    <source>
        <strain evidence="2">JY.X270</strain>
    </source>
</reference>
<sequence length="252" mass="27384">MSDVSVVIPVRNDARRLERCLQALARQTVAPLEVVVVDNASSDDSVAVALAHGARVVTEPSVGIPAAAATGYDAATGSVIARLDADSLPSRAWVEQVVRALDRRPGTVAVSGVGVFHDAPRGLGHLLSVAYLGSYYALGLLAAGHHVLWGSSMAIRRDAWQQASAAVHRDDRELHDDMDLALVLGPAARIDLVPSMTVGVSMRSLRGAVQRRRRMTRALRTLRVNWQDIPPWQRWADTFTRPDRRPLRKATT</sequence>
<evidence type="ECO:0000313" key="2">
    <source>
        <dbReference type="EMBL" id="USQ77938.1"/>
    </source>
</evidence>
<dbReference type="InterPro" id="IPR001173">
    <property type="entry name" value="Glyco_trans_2-like"/>
</dbReference>
<feature type="domain" description="Glycosyltransferase 2-like" evidence="1">
    <location>
        <begin position="5"/>
        <end position="159"/>
    </location>
</feature>
<protein>
    <submittedName>
        <fullName evidence="2">Glycosyltransferase family 2 protein</fullName>
    </submittedName>
</protein>
<organism evidence="2 3">
    <name type="scientific">Ornithinimicrobium cryptoxanthini</name>
    <dbReference type="NCBI Taxonomy" id="2934161"/>
    <lineage>
        <taxon>Bacteria</taxon>
        <taxon>Bacillati</taxon>
        <taxon>Actinomycetota</taxon>
        <taxon>Actinomycetes</taxon>
        <taxon>Micrococcales</taxon>
        <taxon>Ornithinimicrobiaceae</taxon>
        <taxon>Ornithinimicrobium</taxon>
    </lineage>
</organism>
<proteinExistence type="predicted"/>
<evidence type="ECO:0000313" key="3">
    <source>
        <dbReference type="Proteomes" id="UP001056535"/>
    </source>
</evidence>
<dbReference type="SUPFAM" id="SSF53448">
    <property type="entry name" value="Nucleotide-diphospho-sugar transferases"/>
    <property type="match status" value="1"/>
</dbReference>
<dbReference type="CDD" id="cd00761">
    <property type="entry name" value="Glyco_tranf_GTA_type"/>
    <property type="match status" value="1"/>
</dbReference>
<dbReference type="Gene3D" id="3.90.550.10">
    <property type="entry name" value="Spore Coat Polysaccharide Biosynthesis Protein SpsA, Chain A"/>
    <property type="match status" value="1"/>
</dbReference>
<name>A0ABY4YMB1_9MICO</name>
<evidence type="ECO:0000259" key="1">
    <source>
        <dbReference type="Pfam" id="PF00535"/>
    </source>
</evidence>
<dbReference type="Pfam" id="PF00535">
    <property type="entry name" value="Glycos_transf_2"/>
    <property type="match status" value="1"/>
</dbReference>
<dbReference type="EMBL" id="CP099490">
    <property type="protein sequence ID" value="USQ77938.1"/>
    <property type="molecule type" value="Genomic_DNA"/>
</dbReference>
<dbReference type="InterPro" id="IPR050834">
    <property type="entry name" value="Glycosyltransf_2"/>
</dbReference>
<dbReference type="PANTHER" id="PTHR43685:SF2">
    <property type="entry name" value="GLYCOSYLTRANSFERASE 2-LIKE DOMAIN-CONTAINING PROTEIN"/>
    <property type="match status" value="1"/>
</dbReference>